<feature type="domain" description="Secretion system C-terminal sorting" evidence="11">
    <location>
        <begin position="604"/>
        <end position="671"/>
    </location>
</feature>
<keyword evidence="7 12" id="KW-0482">Metalloprotease</keyword>
<keyword evidence="8" id="KW-1015">Disulfide bond</keyword>
<dbReference type="InterPro" id="IPR013783">
    <property type="entry name" value="Ig-like_fold"/>
</dbReference>
<name>A0AAW6TFR4_9FLAO</name>
<evidence type="ECO:0000259" key="10">
    <source>
        <dbReference type="Pfam" id="PF05572"/>
    </source>
</evidence>
<dbReference type="CDD" id="cd04275">
    <property type="entry name" value="ZnMc_pappalysin_like"/>
    <property type="match status" value="1"/>
</dbReference>
<dbReference type="Gene3D" id="3.40.390.10">
    <property type="entry name" value="Collagenase (Catalytic Domain)"/>
    <property type="match status" value="1"/>
</dbReference>
<feature type="domain" description="Peptidase M43 pregnancy-associated plasma-A" evidence="10">
    <location>
        <begin position="192"/>
        <end position="349"/>
    </location>
</feature>
<dbReference type="InterPro" id="IPR008754">
    <property type="entry name" value="Peptidase_M43"/>
</dbReference>
<comment type="caution">
    <text evidence="12">The sequence shown here is derived from an EMBL/GenBank/DDBJ whole genome shotgun (WGS) entry which is preliminary data.</text>
</comment>
<evidence type="ECO:0000256" key="2">
    <source>
        <dbReference type="ARBA" id="ARBA00022670"/>
    </source>
</evidence>
<evidence type="ECO:0000256" key="4">
    <source>
        <dbReference type="ARBA" id="ARBA00022729"/>
    </source>
</evidence>
<dbReference type="NCBIfam" id="TIGR04183">
    <property type="entry name" value="Por_Secre_tail"/>
    <property type="match status" value="1"/>
</dbReference>
<accession>A0AAW6TFR4</accession>
<evidence type="ECO:0000256" key="3">
    <source>
        <dbReference type="ARBA" id="ARBA00022723"/>
    </source>
</evidence>
<keyword evidence="5" id="KW-0378">Hydrolase</keyword>
<evidence type="ECO:0000256" key="7">
    <source>
        <dbReference type="ARBA" id="ARBA00023049"/>
    </source>
</evidence>
<reference evidence="12 13" key="1">
    <citation type="submission" date="2023-04" db="EMBL/GenBank/DDBJ databases">
        <title>Two novel species of Flavobacterium.</title>
        <authorList>
            <person name="Liu Q."/>
            <person name="Xin Y.-H."/>
        </authorList>
    </citation>
    <scope>NUCLEOTIDE SEQUENCE [LARGE SCALE GENOMIC DNA]</scope>
    <source>
        <strain evidence="12 13">LB2P87</strain>
    </source>
</reference>
<comment type="similarity">
    <text evidence="1">Belongs to the peptidase M43B family.</text>
</comment>
<dbReference type="InterPro" id="IPR026444">
    <property type="entry name" value="Secre_tail"/>
</dbReference>
<evidence type="ECO:0000256" key="6">
    <source>
        <dbReference type="ARBA" id="ARBA00022833"/>
    </source>
</evidence>
<dbReference type="GO" id="GO:0008237">
    <property type="term" value="F:metallopeptidase activity"/>
    <property type="evidence" value="ECO:0007669"/>
    <property type="project" value="UniProtKB-KW"/>
</dbReference>
<dbReference type="RefSeq" id="WP_282713914.1">
    <property type="nucleotide sequence ID" value="NZ_JASCRY010000001.1"/>
</dbReference>
<keyword evidence="3" id="KW-0479">Metal-binding</keyword>
<dbReference type="Pfam" id="PF18962">
    <property type="entry name" value="Por_Secre_tail"/>
    <property type="match status" value="1"/>
</dbReference>
<dbReference type="PANTHER" id="PTHR47466">
    <property type="match status" value="1"/>
</dbReference>
<dbReference type="AlphaFoldDB" id="A0AAW6TFR4"/>
<sequence>MKKITFILLLSLFFSANYSFAQVNNTAEVMLFGKKKIIKQGSFIRCATTEYEEYLKSKNPNRLSTSEFEQWIAPKITIEKEKRKNTPKGLRQNAVITIPVVVHVIHNGNLIGSEENIFDQQVISQIQVLNEDFRKKSGTPGFNTNPVGADVEIEFALAKQDPSGILSNGINRVDLGQESWSTDEIDAIVKPQTQWNPEKYLNIWVVKFTGNNLLGYAQFPNASGLPGINANEGPANTDGVVIGYAFFGSSSYFPGGTYVTDYDKGRTTSHEVGHWLGLRHIWGDGGCDVDDFCADTPNAGQENQGCPVGVDSCPTSPGFDMIENYMDYTNDACMNIFTADQKTRMITVMNNSTRRVSLKTSDALVPGVTFTNDASTMIVTLNINCSKNFSPVIKITNKGTSPLTQASIQYGIDNQNLQTYNWTGNLANNQSQDITLSGLTTTVGSHNFSCTIISSNGTTDQNTSNNGSAINFNIENNLNYSSNTVNFSLQLDHYGSETTWRLTNTAGVILYEGGPYTDTPVAGPLPALITTSFNLASNDCYTFSIFDSQDDGICCKYGAGSYVLNTPTGDIIASGDAFGGGKITKFSINALSTNEVKNLNSVYLYPNPTSNILNIVVENKLDSPEAYTIINSLGQIIKSKKIESEEDLSVNVSNLSQGIYFLKLSKNQSETNTIRFIKK</sequence>
<evidence type="ECO:0000313" key="13">
    <source>
        <dbReference type="Proteomes" id="UP001228643"/>
    </source>
</evidence>
<dbReference type="GO" id="GO:0046872">
    <property type="term" value="F:metal ion binding"/>
    <property type="evidence" value="ECO:0007669"/>
    <property type="project" value="UniProtKB-KW"/>
</dbReference>
<keyword evidence="6" id="KW-0862">Zinc</keyword>
<proteinExistence type="inferred from homology"/>
<protein>
    <submittedName>
        <fullName evidence="12">M43 family zinc metalloprotease</fullName>
    </submittedName>
</protein>
<evidence type="ECO:0000256" key="5">
    <source>
        <dbReference type="ARBA" id="ARBA00022801"/>
    </source>
</evidence>
<evidence type="ECO:0000313" key="12">
    <source>
        <dbReference type="EMBL" id="MDI5948304.1"/>
    </source>
</evidence>
<keyword evidence="13" id="KW-1185">Reference proteome</keyword>
<evidence type="ECO:0000256" key="1">
    <source>
        <dbReference type="ARBA" id="ARBA00008721"/>
    </source>
</evidence>
<dbReference type="GO" id="GO:0006508">
    <property type="term" value="P:proteolysis"/>
    <property type="evidence" value="ECO:0007669"/>
    <property type="project" value="UniProtKB-KW"/>
</dbReference>
<evidence type="ECO:0000256" key="9">
    <source>
        <dbReference type="SAM" id="SignalP"/>
    </source>
</evidence>
<evidence type="ECO:0000259" key="11">
    <source>
        <dbReference type="Pfam" id="PF18962"/>
    </source>
</evidence>
<dbReference type="Gene3D" id="2.60.40.10">
    <property type="entry name" value="Immunoglobulins"/>
    <property type="match status" value="1"/>
</dbReference>
<dbReference type="EMBL" id="JASCRY010000001">
    <property type="protein sequence ID" value="MDI5948304.1"/>
    <property type="molecule type" value="Genomic_DNA"/>
</dbReference>
<dbReference type="Proteomes" id="UP001228643">
    <property type="component" value="Unassembled WGS sequence"/>
</dbReference>
<dbReference type="SUPFAM" id="SSF55486">
    <property type="entry name" value="Metalloproteases ('zincins'), catalytic domain"/>
    <property type="match status" value="1"/>
</dbReference>
<feature type="chain" id="PRO_5043835045" evidence="9">
    <location>
        <begin position="22"/>
        <end position="679"/>
    </location>
</feature>
<evidence type="ECO:0000256" key="8">
    <source>
        <dbReference type="ARBA" id="ARBA00023157"/>
    </source>
</evidence>
<dbReference type="Pfam" id="PF05572">
    <property type="entry name" value="Peptidase_M43"/>
    <property type="match status" value="1"/>
</dbReference>
<keyword evidence="2" id="KW-0645">Protease</keyword>
<organism evidence="12 13">
    <name type="scientific">Flavobacterium yafengii</name>
    <dbReference type="NCBI Taxonomy" id="3041253"/>
    <lineage>
        <taxon>Bacteria</taxon>
        <taxon>Pseudomonadati</taxon>
        <taxon>Bacteroidota</taxon>
        <taxon>Flavobacteriia</taxon>
        <taxon>Flavobacteriales</taxon>
        <taxon>Flavobacteriaceae</taxon>
        <taxon>Flavobacterium</taxon>
    </lineage>
</organism>
<feature type="signal peptide" evidence="9">
    <location>
        <begin position="1"/>
        <end position="21"/>
    </location>
</feature>
<dbReference type="InterPro" id="IPR024079">
    <property type="entry name" value="MetalloPept_cat_dom_sf"/>
</dbReference>
<keyword evidence="4 9" id="KW-0732">Signal</keyword>
<dbReference type="PANTHER" id="PTHR47466:SF1">
    <property type="entry name" value="METALLOPROTEASE MEP1 (AFU_ORTHOLOGUE AFUA_1G07730)-RELATED"/>
    <property type="match status" value="1"/>
</dbReference>
<gene>
    <name evidence="12" type="ORF">QLS97_01470</name>
</gene>